<evidence type="ECO:0000313" key="9">
    <source>
        <dbReference type="EMBL" id="XAY06423.1"/>
    </source>
</evidence>
<feature type="transmembrane region" description="Helical" evidence="7">
    <location>
        <begin position="109"/>
        <end position="129"/>
    </location>
</feature>
<feature type="transmembrane region" description="Helical" evidence="7">
    <location>
        <begin position="269"/>
        <end position="292"/>
    </location>
</feature>
<feature type="transmembrane region" description="Helical" evidence="7">
    <location>
        <begin position="199"/>
        <end position="219"/>
    </location>
</feature>
<feature type="transmembrane region" description="Helical" evidence="7">
    <location>
        <begin position="443"/>
        <end position="462"/>
    </location>
</feature>
<feature type="transmembrane region" description="Helical" evidence="7">
    <location>
        <begin position="361"/>
        <end position="384"/>
    </location>
</feature>
<dbReference type="Pfam" id="PF07690">
    <property type="entry name" value="MFS_1"/>
    <property type="match status" value="1"/>
</dbReference>
<dbReference type="InterPro" id="IPR036259">
    <property type="entry name" value="MFS_trans_sf"/>
</dbReference>
<sequence>MPSLETPREKNRALVLLAMTQFMIVIDASITNVALPSIGADLKIAQADLSWIVNAYTLTFGGFLLLGGRLADLVGRRRMFIVGMGVFGLGSLLGGLAGSESFLVGARALQGLGAALVSPAALSLVTTIFKEGAERNRALGVWGAVAGAGGAAGVLLGGVLTEIDWRLVLFVNVPVAVAVIVAAPRVLLESKADTDVTSFDIPGAVTVTAGLALLVYALVDAETAGWDSSTTILRIAAAVVLIVLFIGIESRTKHPLMPFSIFRLRTLRGANIAGMLTGMSLFSMFLFISFYLQYVLGYSALKTGLAYLPLSVVIIICAGAASQLVTKVGFKPTLIGGLMLVAGGLFWFAQIDPDGGYVTHVLGPSMMAGAGLGFTFVPVTIAAVTGTTGEEAGLASGLINTSQQIGGALGVAILVSISTSRIGEFAPAAQRSHEALTAGYSRAFTVGACFAVVAAILSLIIISSKDSKEQVEAAKRGEAIPAAA</sequence>
<dbReference type="AlphaFoldDB" id="A0AAU7AXR0"/>
<evidence type="ECO:0000256" key="5">
    <source>
        <dbReference type="ARBA" id="ARBA00022989"/>
    </source>
</evidence>
<feature type="transmembrane region" description="Helical" evidence="7">
    <location>
        <begin position="50"/>
        <end position="67"/>
    </location>
</feature>
<feature type="transmembrane region" description="Helical" evidence="7">
    <location>
        <begin position="304"/>
        <end position="325"/>
    </location>
</feature>
<dbReference type="PROSITE" id="PS00216">
    <property type="entry name" value="SUGAR_TRANSPORT_1"/>
    <property type="match status" value="1"/>
</dbReference>
<evidence type="ECO:0000259" key="8">
    <source>
        <dbReference type="PROSITE" id="PS50850"/>
    </source>
</evidence>
<feature type="transmembrane region" description="Helical" evidence="7">
    <location>
        <begin position="12"/>
        <end position="30"/>
    </location>
</feature>
<dbReference type="InterPro" id="IPR005829">
    <property type="entry name" value="Sugar_transporter_CS"/>
</dbReference>
<proteinExistence type="predicted"/>
<protein>
    <submittedName>
        <fullName evidence="9">MFS-type transporter EfpA</fullName>
    </submittedName>
</protein>
<gene>
    <name evidence="9" type="primary">efpA_4</name>
    <name evidence="9" type="ORF">DSM112329_03293</name>
</gene>
<dbReference type="PANTHER" id="PTHR42718:SF46">
    <property type="entry name" value="BLR6921 PROTEIN"/>
    <property type="match status" value="1"/>
</dbReference>
<dbReference type="RefSeq" id="WP_354697657.1">
    <property type="nucleotide sequence ID" value="NZ_CP114014.1"/>
</dbReference>
<dbReference type="GO" id="GO:0022857">
    <property type="term" value="F:transmembrane transporter activity"/>
    <property type="evidence" value="ECO:0007669"/>
    <property type="project" value="InterPro"/>
</dbReference>
<evidence type="ECO:0000256" key="6">
    <source>
        <dbReference type="ARBA" id="ARBA00023136"/>
    </source>
</evidence>
<reference evidence="9" key="1">
    <citation type="submission" date="2022-12" db="EMBL/GenBank/DDBJ databases">
        <title>Paraconexibacter alkalitolerans sp. nov. and Baekduia alba sp. nov., isolated from soil and emended description of the genera Paraconexibacter (Chun et al., 2020) and Baekduia (An et al., 2020).</title>
        <authorList>
            <person name="Vieira S."/>
            <person name="Huber K.J."/>
            <person name="Geppert A."/>
            <person name="Wolf J."/>
            <person name="Neumann-Schaal M."/>
            <person name="Muesken M."/>
            <person name="Overmann J."/>
        </authorList>
    </citation>
    <scope>NUCLEOTIDE SEQUENCE</scope>
    <source>
        <strain evidence="9">AEG42_29</strain>
    </source>
</reference>
<feature type="transmembrane region" description="Helical" evidence="7">
    <location>
        <begin position="79"/>
        <end position="97"/>
    </location>
</feature>
<dbReference type="Gene3D" id="1.20.1720.10">
    <property type="entry name" value="Multidrug resistance protein D"/>
    <property type="match status" value="1"/>
</dbReference>
<dbReference type="PRINTS" id="PR01036">
    <property type="entry name" value="TCRTETB"/>
</dbReference>
<comment type="subcellular location">
    <subcellularLocation>
        <location evidence="1">Cell membrane</location>
        <topology evidence="1">Multi-pass membrane protein</topology>
    </subcellularLocation>
</comment>
<dbReference type="GO" id="GO:0005886">
    <property type="term" value="C:plasma membrane"/>
    <property type="evidence" value="ECO:0007669"/>
    <property type="project" value="UniProtKB-SubCell"/>
</dbReference>
<dbReference type="InterPro" id="IPR011701">
    <property type="entry name" value="MFS"/>
</dbReference>
<evidence type="ECO:0000256" key="7">
    <source>
        <dbReference type="SAM" id="Phobius"/>
    </source>
</evidence>
<dbReference type="Gene3D" id="1.20.1250.20">
    <property type="entry name" value="MFS general substrate transporter like domains"/>
    <property type="match status" value="1"/>
</dbReference>
<organism evidence="9">
    <name type="scientific">Paraconexibacter sp. AEG42_29</name>
    <dbReference type="NCBI Taxonomy" id="2997339"/>
    <lineage>
        <taxon>Bacteria</taxon>
        <taxon>Bacillati</taxon>
        <taxon>Actinomycetota</taxon>
        <taxon>Thermoleophilia</taxon>
        <taxon>Solirubrobacterales</taxon>
        <taxon>Paraconexibacteraceae</taxon>
        <taxon>Paraconexibacter</taxon>
    </lineage>
</organism>
<feature type="transmembrane region" description="Helical" evidence="7">
    <location>
        <begin position="231"/>
        <end position="248"/>
    </location>
</feature>
<dbReference type="InterPro" id="IPR004638">
    <property type="entry name" value="EmrB-like"/>
</dbReference>
<dbReference type="InterPro" id="IPR020846">
    <property type="entry name" value="MFS_dom"/>
</dbReference>
<name>A0AAU7AXR0_9ACTN</name>
<evidence type="ECO:0000256" key="3">
    <source>
        <dbReference type="ARBA" id="ARBA00022475"/>
    </source>
</evidence>
<feature type="transmembrane region" description="Helical" evidence="7">
    <location>
        <begin position="332"/>
        <end position="349"/>
    </location>
</feature>
<keyword evidence="4 7" id="KW-0812">Transmembrane</keyword>
<dbReference type="PANTHER" id="PTHR42718">
    <property type="entry name" value="MAJOR FACILITATOR SUPERFAMILY MULTIDRUG TRANSPORTER MFSC"/>
    <property type="match status" value="1"/>
</dbReference>
<dbReference type="KEGG" id="parq:DSM112329_03293"/>
<keyword evidence="2" id="KW-0813">Transport</keyword>
<feature type="domain" description="Major facilitator superfamily (MFS) profile" evidence="8">
    <location>
        <begin position="13"/>
        <end position="466"/>
    </location>
</feature>
<dbReference type="CDD" id="cd17321">
    <property type="entry name" value="MFS_MMR_MDR_like"/>
    <property type="match status" value="1"/>
</dbReference>
<feature type="transmembrane region" description="Helical" evidence="7">
    <location>
        <begin position="167"/>
        <end position="187"/>
    </location>
</feature>
<dbReference type="PROSITE" id="PS50850">
    <property type="entry name" value="MFS"/>
    <property type="match status" value="1"/>
</dbReference>
<accession>A0AAU7AXR0</accession>
<keyword evidence="6 7" id="KW-0472">Membrane</keyword>
<dbReference type="EMBL" id="CP114014">
    <property type="protein sequence ID" value="XAY06423.1"/>
    <property type="molecule type" value="Genomic_DNA"/>
</dbReference>
<evidence type="ECO:0000256" key="1">
    <source>
        <dbReference type="ARBA" id="ARBA00004651"/>
    </source>
</evidence>
<dbReference type="SUPFAM" id="SSF103473">
    <property type="entry name" value="MFS general substrate transporter"/>
    <property type="match status" value="1"/>
</dbReference>
<evidence type="ECO:0000256" key="2">
    <source>
        <dbReference type="ARBA" id="ARBA00022448"/>
    </source>
</evidence>
<dbReference type="NCBIfam" id="TIGR00711">
    <property type="entry name" value="efflux_EmrB"/>
    <property type="match status" value="1"/>
</dbReference>
<evidence type="ECO:0000256" key="4">
    <source>
        <dbReference type="ARBA" id="ARBA00022692"/>
    </source>
</evidence>
<keyword evidence="3" id="KW-1003">Cell membrane</keyword>
<keyword evidence="5 7" id="KW-1133">Transmembrane helix</keyword>
<feature type="transmembrane region" description="Helical" evidence="7">
    <location>
        <begin position="141"/>
        <end position="161"/>
    </location>
</feature>